<name>A0ABQ0F639_APOSI</name>
<evidence type="ECO:0000256" key="13">
    <source>
        <dbReference type="SAM" id="MobiDB-lite"/>
    </source>
</evidence>
<evidence type="ECO:0000256" key="7">
    <source>
        <dbReference type="ARBA" id="ARBA00023054"/>
    </source>
</evidence>
<evidence type="ECO:0000256" key="2">
    <source>
        <dbReference type="ARBA" id="ARBA00022490"/>
    </source>
</evidence>
<dbReference type="Proteomes" id="UP001623349">
    <property type="component" value="Unassembled WGS sequence"/>
</dbReference>
<feature type="binding site" evidence="10">
    <location>
        <begin position="116"/>
        <end position="123"/>
    </location>
    <ligand>
        <name>ATP</name>
        <dbReference type="ChEBI" id="CHEBI:30616"/>
    </ligand>
</feature>
<dbReference type="InterPro" id="IPR019821">
    <property type="entry name" value="Kinesin_motor_CS"/>
</dbReference>
<keyword evidence="8 10" id="KW-0505">Motor protein</keyword>
<comment type="subcellular location">
    <subcellularLocation>
        <location evidence="1">Cytoplasm</location>
        <location evidence="1">Cytoskeleton</location>
    </subcellularLocation>
</comment>
<comment type="similarity">
    <text evidence="10 11">Belongs to the TRAFAC class myosin-kinesin ATPase superfamily. Kinesin family.</text>
</comment>
<dbReference type="InterPro" id="IPR027640">
    <property type="entry name" value="Kinesin-like_fam"/>
</dbReference>
<proteinExistence type="inferred from homology"/>
<evidence type="ECO:0000256" key="6">
    <source>
        <dbReference type="ARBA" id="ARBA00022840"/>
    </source>
</evidence>
<evidence type="ECO:0000256" key="12">
    <source>
        <dbReference type="SAM" id="Coils"/>
    </source>
</evidence>
<evidence type="ECO:0000256" key="1">
    <source>
        <dbReference type="ARBA" id="ARBA00004245"/>
    </source>
</evidence>
<dbReference type="PROSITE" id="PS00411">
    <property type="entry name" value="KINESIN_MOTOR_1"/>
    <property type="match status" value="1"/>
</dbReference>
<dbReference type="InterPro" id="IPR036961">
    <property type="entry name" value="Kinesin_motor_dom_sf"/>
</dbReference>
<feature type="coiled-coil region" evidence="12">
    <location>
        <begin position="372"/>
        <end position="399"/>
    </location>
</feature>
<dbReference type="CDD" id="cd01375">
    <property type="entry name" value="KISc_KIF9_like"/>
    <property type="match status" value="1"/>
</dbReference>
<dbReference type="Pfam" id="PF00225">
    <property type="entry name" value="Kinesin"/>
    <property type="match status" value="1"/>
</dbReference>
<reference evidence="15 16" key="1">
    <citation type="submission" date="2024-08" db="EMBL/GenBank/DDBJ databases">
        <title>The draft genome of Apodemus speciosus.</title>
        <authorList>
            <person name="Nabeshima K."/>
            <person name="Suzuki S."/>
            <person name="Onuma M."/>
        </authorList>
    </citation>
    <scope>NUCLEOTIDE SEQUENCE [LARGE SCALE GENOMIC DNA]</scope>
    <source>
        <strain evidence="15">IB14-021</strain>
    </source>
</reference>
<evidence type="ECO:0000256" key="10">
    <source>
        <dbReference type="PROSITE-ProRule" id="PRU00283"/>
    </source>
</evidence>
<dbReference type="InterPro" id="IPR001752">
    <property type="entry name" value="Kinesin_motor_dom"/>
</dbReference>
<dbReference type="InterPro" id="IPR027417">
    <property type="entry name" value="P-loop_NTPase"/>
</dbReference>
<evidence type="ECO:0000256" key="8">
    <source>
        <dbReference type="ARBA" id="ARBA00023175"/>
    </source>
</evidence>
<organism evidence="15 16">
    <name type="scientific">Apodemus speciosus</name>
    <name type="common">Large Japanese field mouse</name>
    <dbReference type="NCBI Taxonomy" id="105296"/>
    <lineage>
        <taxon>Eukaryota</taxon>
        <taxon>Metazoa</taxon>
        <taxon>Chordata</taxon>
        <taxon>Craniata</taxon>
        <taxon>Vertebrata</taxon>
        <taxon>Euteleostomi</taxon>
        <taxon>Mammalia</taxon>
        <taxon>Eutheria</taxon>
        <taxon>Euarchontoglires</taxon>
        <taxon>Glires</taxon>
        <taxon>Rodentia</taxon>
        <taxon>Myomorpha</taxon>
        <taxon>Muroidea</taxon>
        <taxon>Muridae</taxon>
        <taxon>Murinae</taxon>
        <taxon>Apodemus</taxon>
    </lineage>
</organism>
<dbReference type="Gene3D" id="3.40.850.10">
    <property type="entry name" value="Kinesin motor domain"/>
    <property type="match status" value="1"/>
</dbReference>
<keyword evidence="7 12" id="KW-0175">Coiled coil</keyword>
<keyword evidence="2" id="KW-0963">Cytoplasm</keyword>
<dbReference type="PROSITE" id="PS50067">
    <property type="entry name" value="KINESIN_MOTOR_2"/>
    <property type="match status" value="1"/>
</dbReference>
<keyword evidence="4 11" id="KW-0493">Microtubule</keyword>
<keyword evidence="9" id="KW-0206">Cytoskeleton</keyword>
<keyword evidence="6 10" id="KW-0067">ATP-binding</keyword>
<feature type="region of interest" description="Disordered" evidence="13">
    <location>
        <begin position="622"/>
        <end position="670"/>
    </location>
</feature>
<feature type="region of interest" description="Disordered" evidence="13">
    <location>
        <begin position="574"/>
        <end position="610"/>
    </location>
</feature>
<evidence type="ECO:0000256" key="3">
    <source>
        <dbReference type="ARBA" id="ARBA00022553"/>
    </source>
</evidence>
<evidence type="ECO:0000256" key="5">
    <source>
        <dbReference type="ARBA" id="ARBA00022741"/>
    </source>
</evidence>
<dbReference type="PRINTS" id="PR00380">
    <property type="entry name" value="KINESINHEAVY"/>
</dbReference>
<evidence type="ECO:0000313" key="16">
    <source>
        <dbReference type="Proteomes" id="UP001623349"/>
    </source>
</evidence>
<keyword evidence="16" id="KW-1185">Reference proteome</keyword>
<feature type="compositionally biased region" description="Basic and acidic residues" evidence="13">
    <location>
        <begin position="626"/>
        <end position="641"/>
    </location>
</feature>
<keyword evidence="3" id="KW-0597">Phosphoprotein</keyword>
<dbReference type="Pfam" id="PF23735">
    <property type="entry name" value="KIF9"/>
    <property type="match status" value="1"/>
</dbReference>
<dbReference type="EMBL" id="BAAFST010000009">
    <property type="protein sequence ID" value="GAB1294729.1"/>
    <property type="molecule type" value="Genomic_DNA"/>
</dbReference>
<dbReference type="PANTHER" id="PTHR47968:SF62">
    <property type="entry name" value="KINESIN FAMILY MEMBER 5A"/>
    <property type="match status" value="1"/>
</dbReference>
<gene>
    <name evidence="15" type="ORF">APTSU1_000996200</name>
</gene>
<protein>
    <recommendedName>
        <fullName evidence="11">Kinesin-like protein</fullName>
    </recommendedName>
</protein>
<sequence length="984" mass="111949">MGTRKKVQAFVRVKPTDDFAHEMIKYGEDNKSIDIHLKKDTRRGVVNNQQTDWSFKLDGVLHDASQDLVYETVAKDAVSQALDGYNGGIPDAFLVATFTSSFWTAPCALSTIMCYGQTGAGKTYTMTGATENYKHRGILPRALQQVFRMIEERSTHAITVRVSYLEIYNENLFDLLSTLPYVGPSVTPMTIVENPQGIFIKGLSVHLTSQEEDAFSLLFEGETNRIIASHTMNKNSSRSHCIFTIYMEAHSRTLSDEKYITSKINLVDLAGSERLSKTGSEGRVLKEATYINKSLSFLEQAIIALGDQNRDHIPFRQSKLTHALKDSLGGNCNMILVTNIYGEAAQLDETLSSLRFASRMKLVTTEPAINEKYDAERMVKNLEKELALLKQELAIHDSLSNRTLVNYDPMDEIQIAEINSQVRRYLEGTLDEIDRVPMETERGYYPLELELKTVVNFLMWIINLRQIQEVFNQFRVVLSQQEQEVESALRRKYTLIDKNDFAAISAVQKSPGGWIIRRPIWKVDIDFLEFRDSSTKDSMKLLEAAKSWCAGLMDVEGHLVGEPDGQSFGLGVAPFSVKPGKKPKTKKTLKDQYSSSARKEGASSPVSGKDFDVASLSKTQLIPSSKDGDLKDVLARERETSSIEPLPSDSPREESRAPRPSTPPSKPVAFEEFKNERGSEINRIFKENKSILNERKKRASETTQRINAIKQEIDVTKDALNFQKSLREKQGRCEGKMPRAVQGLRVTMLGEYENKGLMIIDEEEFLLILKLKDLKKQYRNEYQELRDLRAEIQYCQRLVDQCRHRLLMEFDIWYNESFVIPEDVQVALKLGSSIRPGMVPLNRIVCLGPRWPSQSNLEGHWQSWVLQMLWVHLEAQQGTVLILSIGLARVYPDNARLRYYAGLGLSQGEDDQDRYSQLQQTVLPEGPDSMSFYNARVKTEQKAYGKPDQQHGIRRAWWRAACIINVLKQKRPGVDQGFDKPFRP</sequence>
<evidence type="ECO:0000256" key="4">
    <source>
        <dbReference type="ARBA" id="ARBA00022701"/>
    </source>
</evidence>
<evidence type="ECO:0000256" key="9">
    <source>
        <dbReference type="ARBA" id="ARBA00023212"/>
    </source>
</evidence>
<keyword evidence="5 10" id="KW-0547">Nucleotide-binding</keyword>
<comment type="caution">
    <text evidence="15">The sequence shown here is derived from an EMBL/GenBank/DDBJ whole genome shotgun (WGS) entry which is preliminary data.</text>
</comment>
<dbReference type="InterPro" id="IPR056524">
    <property type="entry name" value="KIF6/9_C"/>
</dbReference>
<dbReference type="SMART" id="SM00129">
    <property type="entry name" value="KISc"/>
    <property type="match status" value="1"/>
</dbReference>
<evidence type="ECO:0000313" key="15">
    <source>
        <dbReference type="EMBL" id="GAB1294729.1"/>
    </source>
</evidence>
<dbReference type="SUPFAM" id="SSF52540">
    <property type="entry name" value="P-loop containing nucleoside triphosphate hydrolases"/>
    <property type="match status" value="1"/>
</dbReference>
<accession>A0ABQ0F639</accession>
<feature type="domain" description="Kinesin motor" evidence="14">
    <location>
        <begin position="6"/>
        <end position="363"/>
    </location>
</feature>
<evidence type="ECO:0000259" key="14">
    <source>
        <dbReference type="PROSITE" id="PS50067"/>
    </source>
</evidence>
<dbReference type="PANTHER" id="PTHR47968">
    <property type="entry name" value="CENTROMERE PROTEIN E"/>
    <property type="match status" value="1"/>
</dbReference>
<evidence type="ECO:0000256" key="11">
    <source>
        <dbReference type="RuleBase" id="RU000394"/>
    </source>
</evidence>